<organism evidence="2 3">
    <name type="scientific">Pseudonocardia humida</name>
    <dbReference type="NCBI Taxonomy" id="2800819"/>
    <lineage>
        <taxon>Bacteria</taxon>
        <taxon>Bacillati</taxon>
        <taxon>Actinomycetota</taxon>
        <taxon>Actinomycetes</taxon>
        <taxon>Pseudonocardiales</taxon>
        <taxon>Pseudonocardiaceae</taxon>
        <taxon>Pseudonocardia</taxon>
    </lineage>
</organism>
<evidence type="ECO:0000313" key="3">
    <source>
        <dbReference type="Proteomes" id="UP001165283"/>
    </source>
</evidence>
<evidence type="ECO:0000256" key="1">
    <source>
        <dbReference type="SAM" id="MobiDB-lite"/>
    </source>
</evidence>
<dbReference type="Proteomes" id="UP001165283">
    <property type="component" value="Unassembled WGS sequence"/>
</dbReference>
<sequence length="320" mass="33542">MRDVLRRAEDGALVFEEWPSGAVYLLDGCVAHVETSDVPDLGERLVAAGRLSAAQWAAVPAGVDDGDRLADLLSRHGVDRHEVAALTESVLVDSILALLAGPTAGAGPGRFLAGARPAVDAELRLDEAAVQDVLAQRPEGSMRSGIRSTSVVEPAPPAWRWRVLTADEWRVLCRIGERARIRDLARAEGLGVYEVVDQVAELVRAGLCAVRPDPTGPDPRPWSADGPPRREASGAGGSGVVEPAVGTVEGSVPAGGAERAVDGPVDGDPLAALPRRVPGGALSPATVLQKSLAVRPLGIDVPEPDEWTLRRLLGSLQQMD</sequence>
<name>A0ABT1A6L4_9PSEU</name>
<evidence type="ECO:0000313" key="2">
    <source>
        <dbReference type="EMBL" id="MCO1658662.1"/>
    </source>
</evidence>
<keyword evidence="3" id="KW-1185">Reference proteome</keyword>
<feature type="region of interest" description="Disordered" evidence="1">
    <location>
        <begin position="209"/>
        <end position="244"/>
    </location>
</feature>
<dbReference type="EMBL" id="JAGSOV010000057">
    <property type="protein sequence ID" value="MCO1658662.1"/>
    <property type="molecule type" value="Genomic_DNA"/>
</dbReference>
<proteinExistence type="predicted"/>
<gene>
    <name evidence="2" type="ORF">KDL28_26705</name>
</gene>
<accession>A0ABT1A6L4</accession>
<comment type="caution">
    <text evidence="2">The sequence shown here is derived from an EMBL/GenBank/DDBJ whole genome shotgun (WGS) entry which is preliminary data.</text>
</comment>
<dbReference type="RefSeq" id="WP_252442879.1">
    <property type="nucleotide sequence ID" value="NZ_JAGSOV010000057.1"/>
</dbReference>
<protein>
    <submittedName>
        <fullName evidence="2">Uncharacterized protein</fullName>
    </submittedName>
</protein>
<reference evidence="2" key="1">
    <citation type="submission" date="2021-04" db="EMBL/GenBank/DDBJ databases">
        <title>Pseudonocardia sp. nov., isolated from sandy soil of mangrove forest.</title>
        <authorList>
            <person name="Zan Z."/>
            <person name="Huang R."/>
            <person name="Liu W."/>
        </authorList>
    </citation>
    <scope>NUCLEOTIDE SEQUENCE</scope>
    <source>
        <strain evidence="2">S2-4</strain>
    </source>
</reference>